<keyword evidence="1" id="KW-0812">Transmembrane</keyword>
<dbReference type="PANTHER" id="PTHR37577">
    <property type="entry name" value="INTEGRAL MEMBRANE PROTEIN"/>
    <property type="match status" value="1"/>
</dbReference>
<proteinExistence type="predicted"/>
<name>A0A6A6U9Z7_9PEZI</name>
<protein>
    <recommendedName>
        <fullName evidence="4">Integral membrane protein</fullName>
    </recommendedName>
</protein>
<organism evidence="2 3">
    <name type="scientific">Microthyrium microscopicum</name>
    <dbReference type="NCBI Taxonomy" id="703497"/>
    <lineage>
        <taxon>Eukaryota</taxon>
        <taxon>Fungi</taxon>
        <taxon>Dikarya</taxon>
        <taxon>Ascomycota</taxon>
        <taxon>Pezizomycotina</taxon>
        <taxon>Dothideomycetes</taxon>
        <taxon>Dothideomycetes incertae sedis</taxon>
        <taxon>Microthyriales</taxon>
        <taxon>Microthyriaceae</taxon>
        <taxon>Microthyrium</taxon>
    </lineage>
</organism>
<accession>A0A6A6U9Z7</accession>
<gene>
    <name evidence="2" type="ORF">BT63DRAFT_276528</name>
</gene>
<feature type="transmembrane region" description="Helical" evidence="1">
    <location>
        <begin position="173"/>
        <end position="198"/>
    </location>
</feature>
<dbReference type="Proteomes" id="UP000799302">
    <property type="component" value="Unassembled WGS sequence"/>
</dbReference>
<reference evidence="2" key="1">
    <citation type="journal article" date="2020" name="Stud. Mycol.">
        <title>101 Dothideomycetes genomes: a test case for predicting lifestyles and emergence of pathogens.</title>
        <authorList>
            <person name="Haridas S."/>
            <person name="Albert R."/>
            <person name="Binder M."/>
            <person name="Bloem J."/>
            <person name="Labutti K."/>
            <person name="Salamov A."/>
            <person name="Andreopoulos B."/>
            <person name="Baker S."/>
            <person name="Barry K."/>
            <person name="Bills G."/>
            <person name="Bluhm B."/>
            <person name="Cannon C."/>
            <person name="Castanera R."/>
            <person name="Culley D."/>
            <person name="Daum C."/>
            <person name="Ezra D."/>
            <person name="Gonzalez J."/>
            <person name="Henrissat B."/>
            <person name="Kuo A."/>
            <person name="Liang C."/>
            <person name="Lipzen A."/>
            <person name="Lutzoni F."/>
            <person name="Magnuson J."/>
            <person name="Mondo S."/>
            <person name="Nolan M."/>
            <person name="Ohm R."/>
            <person name="Pangilinan J."/>
            <person name="Park H.-J."/>
            <person name="Ramirez L."/>
            <person name="Alfaro M."/>
            <person name="Sun H."/>
            <person name="Tritt A."/>
            <person name="Yoshinaga Y."/>
            <person name="Zwiers L.-H."/>
            <person name="Turgeon B."/>
            <person name="Goodwin S."/>
            <person name="Spatafora J."/>
            <person name="Crous P."/>
            <person name="Grigoriev I."/>
        </authorList>
    </citation>
    <scope>NUCLEOTIDE SEQUENCE</scope>
    <source>
        <strain evidence="2">CBS 115976</strain>
    </source>
</reference>
<feature type="transmembrane region" description="Helical" evidence="1">
    <location>
        <begin position="89"/>
        <end position="112"/>
    </location>
</feature>
<dbReference type="AlphaFoldDB" id="A0A6A6U9Z7"/>
<evidence type="ECO:0000256" key="1">
    <source>
        <dbReference type="SAM" id="Phobius"/>
    </source>
</evidence>
<keyword evidence="1" id="KW-1133">Transmembrane helix</keyword>
<evidence type="ECO:0000313" key="3">
    <source>
        <dbReference type="Proteomes" id="UP000799302"/>
    </source>
</evidence>
<feature type="transmembrane region" description="Helical" evidence="1">
    <location>
        <begin position="124"/>
        <end position="145"/>
    </location>
</feature>
<feature type="transmembrane region" description="Helical" evidence="1">
    <location>
        <begin position="205"/>
        <end position="230"/>
    </location>
</feature>
<keyword evidence="1" id="KW-0472">Membrane</keyword>
<dbReference type="InterPro" id="IPR053018">
    <property type="entry name" value="Elsinochrome_Biosynth-Asso"/>
</dbReference>
<keyword evidence="3" id="KW-1185">Reference proteome</keyword>
<dbReference type="OrthoDB" id="5414615at2759"/>
<feature type="transmembrane region" description="Helical" evidence="1">
    <location>
        <begin position="250"/>
        <end position="272"/>
    </location>
</feature>
<evidence type="ECO:0008006" key="4">
    <source>
        <dbReference type="Google" id="ProtNLM"/>
    </source>
</evidence>
<evidence type="ECO:0000313" key="2">
    <source>
        <dbReference type="EMBL" id="KAF2668426.1"/>
    </source>
</evidence>
<dbReference type="PANTHER" id="PTHR37577:SF1">
    <property type="entry name" value="INTEGRAL MEMBRANE PROTEIN"/>
    <property type="match status" value="1"/>
</dbReference>
<sequence length="313" mass="33881">MLVAQNCTNAPAETASDAGVAGAGVLLSFIITAGLAIILSSIIILYEALRKSESRILRKLLQSFSDQQLITGIGIQSVGIAKLDTMVPYHFFIIWMLSLLATATHISTLLALVGDFKRDWVLRWLRQLLMLVNLVLSSVFGVYVLRTNLTSLPGTLPIGCVSVVPSKGAEGNAALSILGTCVVIAGNFILYVFALWYLHSKSQRWLTGLQIIGIVFLLGIATGAAIRIITLSQAFGNASVKLADDGEKDWSFGQLLPLLLLLLPIVSAIEIFRGEMNVPPPICSDGDSMKLGDQELQFQPNPFWGSRSNLVKR</sequence>
<dbReference type="EMBL" id="MU004236">
    <property type="protein sequence ID" value="KAF2668426.1"/>
    <property type="molecule type" value="Genomic_DNA"/>
</dbReference>
<feature type="transmembrane region" description="Helical" evidence="1">
    <location>
        <begin position="20"/>
        <end position="46"/>
    </location>
</feature>